<sequence>MTDYRTLWLRSQPLPIGRVRVFADCSAGRRTASESGARLERRQIGMLYSLAKSTSKCRTLPAFWGGIEMKDLRHAHSHVPNRKPAQPGCRPRGMAVLRGARAAVRQPA</sequence>
<accession>A4JF76</accession>
<reference evidence="2" key="1">
    <citation type="submission" date="2007-03" db="EMBL/GenBank/DDBJ databases">
        <title>Complete sequence of chromosome 1 of Burkholderia vietnamiensis G4.</title>
        <authorList>
            <consortium name="US DOE Joint Genome Institute"/>
            <person name="Copeland A."/>
            <person name="Lucas S."/>
            <person name="Lapidus A."/>
            <person name="Barry K."/>
            <person name="Detter J.C."/>
            <person name="Glavina del Rio T."/>
            <person name="Hammon N."/>
            <person name="Israni S."/>
            <person name="Dalin E."/>
            <person name="Tice H."/>
            <person name="Pitluck S."/>
            <person name="Chain P."/>
            <person name="Malfatti S."/>
            <person name="Shin M."/>
            <person name="Vergez L."/>
            <person name="Schmutz J."/>
            <person name="Larimer F."/>
            <person name="Land M."/>
            <person name="Hauser L."/>
            <person name="Kyrpides N."/>
            <person name="Tiedje J."/>
            <person name="Richardson P."/>
        </authorList>
    </citation>
    <scope>NUCLEOTIDE SEQUENCE [LARGE SCALE GENOMIC DNA]</scope>
    <source>
        <strain evidence="2">G4 / LMG 22486</strain>
    </source>
</reference>
<dbReference type="EMBL" id="CP000614">
    <property type="protein sequence ID" value="ABO54929.1"/>
    <property type="molecule type" value="Genomic_DNA"/>
</dbReference>
<evidence type="ECO:0000313" key="2">
    <source>
        <dbReference type="Proteomes" id="UP000002287"/>
    </source>
</evidence>
<dbReference type="HOGENOM" id="CLU_2192119_0_0_4"/>
<organism evidence="1 2">
    <name type="scientific">Burkholderia vietnamiensis (strain G4 / LMG 22486)</name>
    <name type="common">Burkholderia cepacia (strain R1808)</name>
    <dbReference type="NCBI Taxonomy" id="269482"/>
    <lineage>
        <taxon>Bacteria</taxon>
        <taxon>Pseudomonadati</taxon>
        <taxon>Pseudomonadota</taxon>
        <taxon>Betaproteobacteria</taxon>
        <taxon>Burkholderiales</taxon>
        <taxon>Burkholderiaceae</taxon>
        <taxon>Burkholderia</taxon>
        <taxon>Burkholderia cepacia complex</taxon>
    </lineage>
</organism>
<proteinExistence type="predicted"/>
<protein>
    <submittedName>
        <fullName evidence="1">Uncharacterized protein</fullName>
    </submittedName>
</protein>
<gene>
    <name evidence="1" type="ordered locus">Bcep1808_1926</name>
</gene>
<dbReference type="KEGG" id="bvi:Bcep1808_1926"/>
<dbReference type="Proteomes" id="UP000002287">
    <property type="component" value="Chromosome 1"/>
</dbReference>
<dbReference type="AlphaFoldDB" id="A4JF76"/>
<name>A4JF76_BURVG</name>
<evidence type="ECO:0000313" key="1">
    <source>
        <dbReference type="EMBL" id="ABO54929.1"/>
    </source>
</evidence>